<evidence type="ECO:0000313" key="1">
    <source>
        <dbReference type="EMBL" id="CDW25300.1"/>
    </source>
</evidence>
<reference evidence="1" key="1">
    <citation type="submission" date="2014-05" db="EMBL/GenBank/DDBJ databases">
        <authorList>
            <person name="Chronopoulou M."/>
        </authorList>
    </citation>
    <scope>NUCLEOTIDE SEQUENCE</scope>
    <source>
        <tissue evidence="1">Whole organism</tissue>
    </source>
</reference>
<organism evidence="1">
    <name type="scientific">Lepeophtheirus salmonis</name>
    <name type="common">Salmon louse</name>
    <name type="synonym">Caligus salmonis</name>
    <dbReference type="NCBI Taxonomy" id="72036"/>
    <lineage>
        <taxon>Eukaryota</taxon>
        <taxon>Metazoa</taxon>
        <taxon>Ecdysozoa</taxon>
        <taxon>Arthropoda</taxon>
        <taxon>Crustacea</taxon>
        <taxon>Multicrustacea</taxon>
        <taxon>Hexanauplia</taxon>
        <taxon>Copepoda</taxon>
        <taxon>Siphonostomatoida</taxon>
        <taxon>Caligidae</taxon>
        <taxon>Lepeophtheirus</taxon>
    </lineage>
</organism>
<dbReference type="EMBL" id="HACA01007939">
    <property type="protein sequence ID" value="CDW25300.1"/>
    <property type="molecule type" value="Transcribed_RNA"/>
</dbReference>
<proteinExistence type="predicted"/>
<name>A0A0K2THF4_LEPSM</name>
<dbReference type="AlphaFoldDB" id="A0A0K2THF4"/>
<feature type="non-terminal residue" evidence="1">
    <location>
        <position position="1"/>
    </location>
</feature>
<protein>
    <submittedName>
        <fullName evidence="1">Uncharacterized protein</fullName>
    </submittedName>
</protein>
<accession>A0A0K2THF4</accession>
<sequence length="88" mass="10980">DHRERYLLFVQVFSYLQPHKHGCLSLECHYYSMINMMKKYIHKTCTSQMYRPQQIRILYCILIYFHKLIKEFINIMYNEKTFCGFFFC</sequence>